<reference evidence="2" key="1">
    <citation type="journal article" date="2020" name="Stud. Mycol.">
        <title>101 Dothideomycetes genomes: a test case for predicting lifestyles and emergence of pathogens.</title>
        <authorList>
            <person name="Haridas S."/>
            <person name="Albert R."/>
            <person name="Binder M."/>
            <person name="Bloem J."/>
            <person name="Labutti K."/>
            <person name="Salamov A."/>
            <person name="Andreopoulos B."/>
            <person name="Baker S."/>
            <person name="Barry K."/>
            <person name="Bills G."/>
            <person name="Bluhm B."/>
            <person name="Cannon C."/>
            <person name="Castanera R."/>
            <person name="Culley D."/>
            <person name="Daum C."/>
            <person name="Ezra D."/>
            <person name="Gonzalez J."/>
            <person name="Henrissat B."/>
            <person name="Kuo A."/>
            <person name="Liang C."/>
            <person name="Lipzen A."/>
            <person name="Lutzoni F."/>
            <person name="Magnuson J."/>
            <person name="Mondo S."/>
            <person name="Nolan M."/>
            <person name="Ohm R."/>
            <person name="Pangilinan J."/>
            <person name="Park H.-J."/>
            <person name="Ramirez L."/>
            <person name="Alfaro M."/>
            <person name="Sun H."/>
            <person name="Tritt A."/>
            <person name="Yoshinaga Y."/>
            <person name="Zwiers L.-H."/>
            <person name="Turgeon B."/>
            <person name="Goodwin S."/>
            <person name="Spatafora J."/>
            <person name="Crous P."/>
            <person name="Grigoriev I."/>
        </authorList>
    </citation>
    <scope>NUCLEOTIDE SEQUENCE</scope>
    <source>
        <strain evidence="2">CBS 627.86</strain>
    </source>
</reference>
<dbReference type="PROSITE" id="PS50097">
    <property type="entry name" value="BTB"/>
    <property type="match status" value="1"/>
</dbReference>
<dbReference type="PANTHER" id="PTHR47843">
    <property type="entry name" value="BTB DOMAIN-CONTAINING PROTEIN-RELATED"/>
    <property type="match status" value="1"/>
</dbReference>
<dbReference type="PANTHER" id="PTHR47843:SF2">
    <property type="entry name" value="BTB DOMAIN-CONTAINING PROTEIN"/>
    <property type="match status" value="1"/>
</dbReference>
<dbReference type="AlphaFoldDB" id="A0A6A5Z0X3"/>
<dbReference type="CDD" id="cd18186">
    <property type="entry name" value="BTB_POZ_ZBTB_KLHL-like"/>
    <property type="match status" value="1"/>
</dbReference>
<protein>
    <recommendedName>
        <fullName evidence="1">BTB domain-containing protein</fullName>
    </recommendedName>
</protein>
<dbReference type="OrthoDB" id="194443at2759"/>
<dbReference type="Gene3D" id="3.30.710.10">
    <property type="entry name" value="Potassium Channel Kv1.1, Chain A"/>
    <property type="match status" value="1"/>
</dbReference>
<evidence type="ECO:0000313" key="3">
    <source>
        <dbReference type="Proteomes" id="UP000799770"/>
    </source>
</evidence>
<dbReference type="InterPro" id="IPR011333">
    <property type="entry name" value="SKP1/BTB/POZ_sf"/>
</dbReference>
<organism evidence="2 3">
    <name type="scientific">Lophiotrema nucula</name>
    <dbReference type="NCBI Taxonomy" id="690887"/>
    <lineage>
        <taxon>Eukaryota</taxon>
        <taxon>Fungi</taxon>
        <taxon>Dikarya</taxon>
        <taxon>Ascomycota</taxon>
        <taxon>Pezizomycotina</taxon>
        <taxon>Dothideomycetes</taxon>
        <taxon>Pleosporomycetidae</taxon>
        <taxon>Pleosporales</taxon>
        <taxon>Lophiotremataceae</taxon>
        <taxon>Lophiotrema</taxon>
    </lineage>
</organism>
<dbReference type="SUPFAM" id="SSF54695">
    <property type="entry name" value="POZ domain"/>
    <property type="match status" value="1"/>
</dbReference>
<gene>
    <name evidence="2" type="ORF">BDV96DRAFT_649411</name>
</gene>
<feature type="domain" description="BTB" evidence="1">
    <location>
        <begin position="37"/>
        <end position="108"/>
    </location>
</feature>
<proteinExistence type="predicted"/>
<dbReference type="Proteomes" id="UP000799770">
    <property type="component" value="Unassembled WGS sequence"/>
</dbReference>
<evidence type="ECO:0000259" key="1">
    <source>
        <dbReference type="PROSITE" id="PS50097"/>
    </source>
</evidence>
<accession>A0A6A5Z0X3</accession>
<keyword evidence="3" id="KW-1185">Reference proteome</keyword>
<evidence type="ECO:0000313" key="2">
    <source>
        <dbReference type="EMBL" id="KAF2112048.1"/>
    </source>
</evidence>
<dbReference type="InterPro" id="IPR000210">
    <property type="entry name" value="BTB/POZ_dom"/>
</dbReference>
<name>A0A6A5Z0X3_9PLEO</name>
<dbReference type="Pfam" id="PF00651">
    <property type="entry name" value="BTB"/>
    <property type="match status" value="1"/>
</dbReference>
<sequence>MSTSEAVDTVKKRFDPPIEIPKCPHATTPPSPDDYGPMITVIVGKAGHEQKFYAHKGLLIHYSSYFRAALKEEWEEGAAKTVKLPEDYPDVFRVFFQWLMTGRLYFALTEEGEISLSFGLICETFVFGDARGIPELQDAAINLLCQRIAQVWSSPWDCLHYVYANTLPGSALRRILVDDSIANSTLIFVKEDPKDVPSDFLRDVLVGAHENKCSPGHLLDHTTWLKTFKGRLCQYHQHTTFEVENGLSISSDLAAKQEGS</sequence>
<dbReference type="EMBL" id="ML977332">
    <property type="protein sequence ID" value="KAF2112048.1"/>
    <property type="molecule type" value="Genomic_DNA"/>
</dbReference>